<dbReference type="EMBL" id="JBBXMP010000059">
    <property type="protein sequence ID" value="KAL0064634.1"/>
    <property type="molecule type" value="Genomic_DNA"/>
</dbReference>
<feature type="compositionally biased region" description="Low complexity" evidence="1">
    <location>
        <begin position="668"/>
        <end position="680"/>
    </location>
</feature>
<evidence type="ECO:0000259" key="2">
    <source>
        <dbReference type="Pfam" id="PF11942"/>
    </source>
</evidence>
<dbReference type="Pfam" id="PF11942">
    <property type="entry name" value="Spt5_N"/>
    <property type="match status" value="1"/>
</dbReference>
<feature type="region of interest" description="Disordered" evidence="1">
    <location>
        <begin position="1"/>
        <end position="23"/>
    </location>
</feature>
<feature type="domain" description="Spt5 transcription elongation factor N-terminal" evidence="2">
    <location>
        <begin position="26"/>
        <end position="102"/>
    </location>
</feature>
<organism evidence="3 4">
    <name type="scientific">Marasmius tenuissimus</name>
    <dbReference type="NCBI Taxonomy" id="585030"/>
    <lineage>
        <taxon>Eukaryota</taxon>
        <taxon>Fungi</taxon>
        <taxon>Dikarya</taxon>
        <taxon>Basidiomycota</taxon>
        <taxon>Agaricomycotina</taxon>
        <taxon>Agaricomycetes</taxon>
        <taxon>Agaricomycetidae</taxon>
        <taxon>Agaricales</taxon>
        <taxon>Marasmiineae</taxon>
        <taxon>Marasmiaceae</taxon>
        <taxon>Marasmius</taxon>
    </lineage>
</organism>
<evidence type="ECO:0000313" key="3">
    <source>
        <dbReference type="EMBL" id="KAL0064634.1"/>
    </source>
</evidence>
<feature type="compositionally biased region" description="Polar residues" evidence="1">
    <location>
        <begin position="240"/>
        <end position="253"/>
    </location>
</feature>
<gene>
    <name evidence="3" type="ORF">AAF712_008467</name>
</gene>
<protein>
    <recommendedName>
        <fullName evidence="2">Spt5 transcription elongation factor N-terminal domain-containing protein</fullName>
    </recommendedName>
</protein>
<dbReference type="Proteomes" id="UP001437256">
    <property type="component" value="Unassembled WGS sequence"/>
</dbReference>
<feature type="compositionally biased region" description="Basic and acidic residues" evidence="1">
    <location>
        <begin position="254"/>
        <end position="268"/>
    </location>
</feature>
<feature type="region of interest" description="Disordered" evidence="1">
    <location>
        <begin position="220"/>
        <end position="276"/>
    </location>
</feature>
<proteinExistence type="predicted"/>
<evidence type="ECO:0000313" key="4">
    <source>
        <dbReference type="Proteomes" id="UP001437256"/>
    </source>
</evidence>
<reference evidence="3 4" key="1">
    <citation type="submission" date="2024-05" db="EMBL/GenBank/DDBJ databases">
        <title>A draft genome resource for the thread blight pathogen Marasmius tenuissimus strain MS-2.</title>
        <authorList>
            <person name="Yulfo-Soto G.E."/>
            <person name="Baruah I.K."/>
            <person name="Amoako-Attah I."/>
            <person name="Bukari Y."/>
            <person name="Meinhardt L.W."/>
            <person name="Bailey B.A."/>
            <person name="Cohen S.P."/>
        </authorList>
    </citation>
    <scope>NUCLEOTIDE SEQUENCE [LARGE SCALE GENOMIC DNA]</scope>
    <source>
        <strain evidence="3 4">MS-2</strain>
    </source>
</reference>
<dbReference type="InterPro" id="IPR022581">
    <property type="entry name" value="Spt5_N"/>
</dbReference>
<comment type="caution">
    <text evidence="3">The sequence shown here is derived from an EMBL/GenBank/DDBJ whole genome shotgun (WGS) entry which is preliminary data.</text>
</comment>
<feature type="region of interest" description="Disordered" evidence="1">
    <location>
        <begin position="664"/>
        <end position="720"/>
    </location>
</feature>
<keyword evidence="4" id="KW-1185">Reference proteome</keyword>
<name>A0ABR2ZU80_9AGAR</name>
<sequence>MSDGTAAAASTSRSRSGRPAVEAMRFLDIEAEVDRDEEDEDEDEGIADFMVDEDDATYGSRFSHQALNSQLRNRRDNALSDKADEIYDRILTSNRADRADAHEQDDPTPVPLLYLLRCAPKKELEVVFYAMGYCCENRVFGTILSIHYRKKGDGYLFLETPNPLEAARILGKCAFVLHSADSRYGKVALRRLETVQETILSLSLSPETIERGTWVRLSNPKFGLRKPSHDHKPPPKTPRSKITPQNELPTSEVTRLDELPTSDPHDYTPPRPKKPHRSLYHNDLALVLDVPFTPQQTPTVLVVPRYDERMKKIGIKSPLRLDEGTPLLLTQETVPDFDTLGLVDLNVASGLLVRSVERRNMIPISGPPSSHELILFATSDHPLVAEKFPAVRQWSFHEGESVSPWVGKWEGRITTLTNRGVEAVRTRHVNHGNKKTKTEEVRFLGWSINKVWRVGQYVQHYTGAEGFVLACENNEVFFWKGGEEMGATPYVAHRNSLREVQKTRGVNHILERRRDNVLAEVEKLAGVSRADIFRTASLVEDPNALDPQLMTAEQIDRGLNIVRTGSNPWKFWDVLVWKGQHRGFHHVMDVIPSKKTKSRLMIQVRTNTVNAVGLLINIDYDHVVDSQLLLPLHILQQPSLALQPPADYQHPGIAGLSKQRSQLHLRNAAATPSRATTPTPAVTPPLDPSLADPVAPEADAWNPNAAPVSNDTTDVSSPPVLAPSSLVDERWKSTHTSHHEFYELERSIADEVLFQVKLDGRMPAFKDRKYTYSHISNTWFSIYFLRDSTTRVLAMDWQRIKGRLPREMVIYPQ</sequence>
<accession>A0ABR2ZU80</accession>
<evidence type="ECO:0000256" key="1">
    <source>
        <dbReference type="SAM" id="MobiDB-lite"/>
    </source>
</evidence>
<feature type="compositionally biased region" description="Low complexity" evidence="1">
    <location>
        <begin position="1"/>
        <end position="18"/>
    </location>
</feature>